<keyword evidence="4 5" id="KW-0472">Membrane</keyword>
<dbReference type="Pfam" id="PF14940">
    <property type="entry name" value="TMEM219"/>
    <property type="match status" value="1"/>
</dbReference>
<dbReference type="KEGG" id="mdo:100014070"/>
<comment type="subcellular location">
    <subcellularLocation>
        <location evidence="1">Membrane</location>
    </subcellularLocation>
</comment>
<evidence type="ECO:0000256" key="2">
    <source>
        <dbReference type="ARBA" id="ARBA00022692"/>
    </source>
</evidence>
<dbReference type="InterPro" id="IPR039493">
    <property type="entry name" value="TMEM248/TMEM219"/>
</dbReference>
<dbReference type="GeneID" id="100014070"/>
<accession>F7B5W7</accession>
<reference evidence="7" key="3">
    <citation type="submission" date="2025-09" db="UniProtKB">
        <authorList>
            <consortium name="Ensembl"/>
        </authorList>
    </citation>
    <scope>IDENTIFICATION</scope>
</reference>
<keyword evidence="8" id="KW-1185">Reference proteome</keyword>
<evidence type="ECO:0000256" key="3">
    <source>
        <dbReference type="ARBA" id="ARBA00022989"/>
    </source>
</evidence>
<evidence type="ECO:0000256" key="5">
    <source>
        <dbReference type="SAM" id="Phobius"/>
    </source>
</evidence>
<reference evidence="7 8" key="1">
    <citation type="journal article" date="2007" name="Nature">
        <title>Genome of the marsupial Monodelphis domestica reveals innovation in non-coding sequences.</title>
        <authorList>
            <person name="Mikkelsen T.S."/>
            <person name="Wakefield M.J."/>
            <person name="Aken B."/>
            <person name="Amemiya C.T."/>
            <person name="Chang J.L."/>
            <person name="Duke S."/>
            <person name="Garber M."/>
            <person name="Gentles A.J."/>
            <person name="Goodstadt L."/>
            <person name="Heger A."/>
            <person name="Jurka J."/>
            <person name="Kamal M."/>
            <person name="Mauceli E."/>
            <person name="Searle S.M."/>
            <person name="Sharpe T."/>
            <person name="Baker M.L."/>
            <person name="Batzer M.A."/>
            <person name="Benos P.V."/>
            <person name="Belov K."/>
            <person name="Clamp M."/>
            <person name="Cook A."/>
            <person name="Cuff J."/>
            <person name="Das R."/>
            <person name="Davidow L."/>
            <person name="Deakin J.E."/>
            <person name="Fazzari M.J."/>
            <person name="Glass J.L."/>
            <person name="Grabherr M."/>
            <person name="Greally J.M."/>
            <person name="Gu W."/>
            <person name="Hore T.A."/>
            <person name="Huttley G.A."/>
            <person name="Kleber M."/>
            <person name="Jirtle R.L."/>
            <person name="Koina E."/>
            <person name="Lee J.T."/>
            <person name="Mahony S."/>
            <person name="Marra M.A."/>
            <person name="Miller R.D."/>
            <person name="Nicholls R.D."/>
            <person name="Oda M."/>
            <person name="Papenfuss A.T."/>
            <person name="Parra Z.E."/>
            <person name="Pollock D.D."/>
            <person name="Ray D.A."/>
            <person name="Schein J.E."/>
            <person name="Speed T.P."/>
            <person name="Thompson K."/>
            <person name="VandeBerg J.L."/>
            <person name="Wade C.M."/>
            <person name="Walker J.A."/>
            <person name="Waters P.D."/>
            <person name="Webber C."/>
            <person name="Weidman J.R."/>
            <person name="Xie X."/>
            <person name="Zody M.C."/>
            <person name="Baldwin J."/>
            <person name="Abdouelleil A."/>
            <person name="Abdulkadir J."/>
            <person name="Abebe A."/>
            <person name="Abera B."/>
            <person name="Abreu J."/>
            <person name="Acer S.C."/>
            <person name="Aftuck L."/>
            <person name="Alexander A."/>
            <person name="An P."/>
            <person name="Anderson E."/>
            <person name="Anderson S."/>
            <person name="Arachi H."/>
            <person name="Azer M."/>
            <person name="Bachantsang P."/>
            <person name="Barry A."/>
            <person name="Bayul T."/>
            <person name="Berlin A."/>
            <person name="Bessette D."/>
            <person name="Bloom T."/>
            <person name="Bloom T."/>
            <person name="Boguslavskiy L."/>
            <person name="Bonnet C."/>
            <person name="Boukhgalter B."/>
            <person name="Bourzgui I."/>
            <person name="Brown A."/>
            <person name="Cahill P."/>
            <person name="Channer S."/>
            <person name="Cheshatsang Y."/>
            <person name="Chuda L."/>
            <person name="Citroen M."/>
            <person name="Collymore A."/>
            <person name="Cooke P."/>
            <person name="Costello M."/>
            <person name="D'Aco K."/>
            <person name="Daza R."/>
            <person name="De Haan G."/>
            <person name="DeGray S."/>
            <person name="DeMaso C."/>
            <person name="Dhargay N."/>
            <person name="Dooley K."/>
            <person name="Dooley E."/>
            <person name="Doricent M."/>
            <person name="Dorje P."/>
            <person name="Dorjee K."/>
            <person name="Dupes A."/>
            <person name="Elong R."/>
            <person name="Falk J."/>
            <person name="Farina A."/>
            <person name="Faro S."/>
            <person name="Ferguson D."/>
            <person name="Fisher S."/>
            <person name="Foley C.D."/>
            <person name="Franke A."/>
            <person name="Friedrich D."/>
            <person name="Gadbois L."/>
            <person name="Gearin G."/>
            <person name="Gearin C.R."/>
            <person name="Giannoukos G."/>
            <person name="Goode T."/>
            <person name="Graham J."/>
            <person name="Grandbois E."/>
            <person name="Grewal S."/>
            <person name="Gyaltsen K."/>
            <person name="Hafez N."/>
            <person name="Hagos B."/>
            <person name="Hall J."/>
            <person name="Henson C."/>
            <person name="Hollinger A."/>
            <person name="Honan T."/>
            <person name="Huard M.D."/>
            <person name="Hughes L."/>
            <person name="Hurhula B."/>
            <person name="Husby M.E."/>
            <person name="Kamat A."/>
            <person name="Kanga B."/>
            <person name="Kashin S."/>
            <person name="Khazanovich D."/>
            <person name="Kisner P."/>
            <person name="Lance K."/>
            <person name="Lara M."/>
            <person name="Lee W."/>
            <person name="Lennon N."/>
            <person name="Letendre F."/>
            <person name="LeVine R."/>
            <person name="Lipovsky A."/>
            <person name="Liu X."/>
            <person name="Liu J."/>
            <person name="Liu S."/>
            <person name="Lokyitsang T."/>
            <person name="Lokyitsang Y."/>
            <person name="Lubonja R."/>
            <person name="Lui A."/>
            <person name="MacDonald P."/>
            <person name="Magnisalis V."/>
            <person name="Maru K."/>
            <person name="Matthews C."/>
            <person name="McCusker W."/>
            <person name="McDonough S."/>
            <person name="Mehta T."/>
            <person name="Meldrim J."/>
            <person name="Meneus L."/>
            <person name="Mihai O."/>
            <person name="Mihalev A."/>
            <person name="Mihova T."/>
            <person name="Mittelman R."/>
            <person name="Mlenga V."/>
            <person name="Montmayeur A."/>
            <person name="Mulrain L."/>
            <person name="Navidi A."/>
            <person name="Naylor J."/>
            <person name="Negash T."/>
            <person name="Nguyen T."/>
            <person name="Nguyen N."/>
            <person name="Nicol R."/>
            <person name="Norbu C."/>
            <person name="Norbu N."/>
            <person name="Novod N."/>
            <person name="O'Neill B."/>
            <person name="Osman S."/>
            <person name="Markiewicz E."/>
            <person name="Oyono O.L."/>
            <person name="Patti C."/>
            <person name="Phunkhang P."/>
            <person name="Pierre F."/>
            <person name="Priest M."/>
            <person name="Raghuraman S."/>
            <person name="Rege F."/>
            <person name="Reyes R."/>
            <person name="Rise C."/>
            <person name="Rogov P."/>
            <person name="Ross K."/>
            <person name="Ryan E."/>
            <person name="Settipalli S."/>
            <person name="Shea T."/>
            <person name="Sherpa N."/>
            <person name="Shi L."/>
            <person name="Shih D."/>
            <person name="Sparrow T."/>
            <person name="Spaulding J."/>
            <person name="Stalker J."/>
            <person name="Stange-Thomann N."/>
            <person name="Stavropoulos S."/>
            <person name="Stone C."/>
            <person name="Strader C."/>
            <person name="Tesfaye S."/>
            <person name="Thomson T."/>
            <person name="Thoulutsang Y."/>
            <person name="Thoulutsang D."/>
            <person name="Topham K."/>
            <person name="Topping I."/>
            <person name="Tsamla T."/>
            <person name="Vassiliev H."/>
            <person name="Vo A."/>
            <person name="Wangchuk T."/>
            <person name="Wangdi T."/>
            <person name="Weiand M."/>
            <person name="Wilkinson J."/>
            <person name="Wilson A."/>
            <person name="Yadav S."/>
            <person name="Young G."/>
            <person name="Yu Q."/>
            <person name="Zembek L."/>
            <person name="Zhong D."/>
            <person name="Zimmer A."/>
            <person name="Zwirko Z."/>
            <person name="Jaffe D.B."/>
            <person name="Alvarez P."/>
            <person name="Brockman W."/>
            <person name="Butler J."/>
            <person name="Chin C."/>
            <person name="Gnerre S."/>
            <person name="MacCallum I."/>
            <person name="Graves J.A."/>
            <person name="Ponting C.P."/>
            <person name="Breen M."/>
            <person name="Samollow P.B."/>
            <person name="Lander E.S."/>
            <person name="Lindblad-Toh K."/>
        </authorList>
    </citation>
    <scope>NUCLEOTIDE SEQUENCE [LARGE SCALE GENOMIC DNA]</scope>
</reference>
<evidence type="ECO:0000256" key="4">
    <source>
        <dbReference type="ARBA" id="ARBA00023136"/>
    </source>
</evidence>
<organism evidence="7 8">
    <name type="scientific">Monodelphis domestica</name>
    <name type="common">Gray short-tailed opossum</name>
    <dbReference type="NCBI Taxonomy" id="13616"/>
    <lineage>
        <taxon>Eukaryota</taxon>
        <taxon>Metazoa</taxon>
        <taxon>Chordata</taxon>
        <taxon>Craniata</taxon>
        <taxon>Vertebrata</taxon>
        <taxon>Euteleostomi</taxon>
        <taxon>Mammalia</taxon>
        <taxon>Metatheria</taxon>
        <taxon>Didelphimorphia</taxon>
        <taxon>Didelphidae</taxon>
        <taxon>Monodelphis</taxon>
    </lineage>
</organism>
<sequence length="246" mass="27004">MGSWQAGENLQLCLSHRPPLVCAALALVLLGASGLGLGGFILNHGDGLRNPDIPQDWVSFMRSLGQLTLCPWNRTGTRKPPGPEFHTVSLKTSLNLGDGIKNRTQQLRATVYGHQLGLSGSSAEELVLITARMSVHRTPETCLVFSSAPRILPSNPPPMSCLEEGEGDIANTYAIESSKPEEECYEVWSHEGLILTKQLTQDELTLCGSRLLYFSCFLLFFCGFLCCFAAVCTHPRVDTSWQRTHI</sequence>
<dbReference type="FunCoup" id="F7B5W7">
    <property type="interactions" value="257"/>
</dbReference>
<dbReference type="Ensembl" id="ENSMODT00000019960.2">
    <property type="protein sequence ID" value="ENSMODP00000019610.1"/>
    <property type="gene ID" value="ENSMODG00000015717.3"/>
</dbReference>
<dbReference type="GeneTree" id="ENSGT00940000153883"/>
<keyword evidence="2 5" id="KW-0812">Transmembrane</keyword>
<evidence type="ECO:0000313" key="7">
    <source>
        <dbReference type="Ensembl" id="ENSMODP00000019610.1"/>
    </source>
</evidence>
<dbReference type="Proteomes" id="UP000002280">
    <property type="component" value="Chromosome 6"/>
</dbReference>
<dbReference type="InParanoid" id="F7B5W7"/>
<evidence type="ECO:0000313" key="8">
    <source>
        <dbReference type="Proteomes" id="UP000002280"/>
    </source>
</evidence>
<reference evidence="7" key="2">
    <citation type="submission" date="2025-08" db="UniProtKB">
        <authorList>
            <consortium name="Ensembl"/>
        </authorList>
    </citation>
    <scope>IDENTIFICATION</scope>
</reference>
<gene>
    <name evidence="7" type="primary">TMEM219</name>
</gene>
<dbReference type="OMA" id="TCYSLNF"/>
<evidence type="ECO:0000259" key="6">
    <source>
        <dbReference type="Pfam" id="PF14940"/>
    </source>
</evidence>
<keyword evidence="3 5" id="KW-1133">Transmembrane helix</keyword>
<evidence type="ECO:0000256" key="1">
    <source>
        <dbReference type="ARBA" id="ARBA00004370"/>
    </source>
</evidence>
<dbReference type="RefSeq" id="XP_056661525.1">
    <property type="nucleotide sequence ID" value="XM_056805547.1"/>
</dbReference>
<dbReference type="RefSeq" id="XP_001368407.1">
    <property type="nucleotide sequence ID" value="XM_001368370.4"/>
</dbReference>
<dbReference type="AlphaFoldDB" id="F7B5W7"/>
<feature type="domain" description="TMEM248/TMEM219" evidence="6">
    <location>
        <begin position="11"/>
        <end position="78"/>
    </location>
</feature>
<dbReference type="PANTHER" id="PTHR16002">
    <property type="entry name" value="TRANSMEMBRANE PROTEIN 248-LIKE"/>
    <property type="match status" value="1"/>
</dbReference>
<proteinExistence type="predicted"/>
<dbReference type="CTD" id="124446"/>
<dbReference type="eggNOG" id="ENOG502S30C">
    <property type="taxonomic scope" value="Eukaryota"/>
</dbReference>
<dbReference type="GO" id="GO:0016020">
    <property type="term" value="C:membrane"/>
    <property type="evidence" value="ECO:0007669"/>
    <property type="project" value="UniProtKB-SubCell"/>
</dbReference>
<dbReference type="RefSeq" id="XP_007499486.1">
    <property type="nucleotide sequence ID" value="XM_007499424.2"/>
</dbReference>
<dbReference type="PANTHER" id="PTHR16002:SF6">
    <property type="entry name" value="INSULIN-LIKE GROWTH FACTOR-BINDING PROTEIN 3 RECEPTOR"/>
    <property type="match status" value="1"/>
</dbReference>
<dbReference type="InterPro" id="IPR039587">
    <property type="entry name" value="TMEM248/TMEM219_dom"/>
</dbReference>
<protein>
    <submittedName>
        <fullName evidence="7">Transmembrane protein 219</fullName>
    </submittedName>
</protein>
<name>F7B5W7_MONDO</name>
<dbReference type="OrthoDB" id="8680674at2759"/>
<feature type="transmembrane region" description="Helical" evidence="5">
    <location>
        <begin position="211"/>
        <end position="233"/>
    </location>
</feature>
<dbReference type="HOGENOM" id="CLU_101408_0_0_1"/>
<dbReference type="Bgee" id="ENSMODG00000015717">
    <property type="expression patterns" value="Expressed in lung and 20 other cell types or tissues"/>
</dbReference>
<feature type="transmembrane region" description="Helical" evidence="5">
    <location>
        <begin position="20"/>
        <end position="42"/>
    </location>
</feature>
<dbReference type="STRING" id="13616.ENSMODP00000019610"/>